<reference evidence="2" key="2">
    <citation type="submission" date="2015-01" db="EMBL/GenBank/DDBJ databases">
        <title>Evolutionary Origins and Diversification of the Mycorrhizal Mutualists.</title>
        <authorList>
            <consortium name="DOE Joint Genome Institute"/>
            <consortium name="Mycorrhizal Genomics Consortium"/>
            <person name="Kohler A."/>
            <person name="Kuo A."/>
            <person name="Nagy L.G."/>
            <person name="Floudas D."/>
            <person name="Copeland A."/>
            <person name="Barry K.W."/>
            <person name="Cichocki N."/>
            <person name="Veneault-Fourrey C."/>
            <person name="LaButti K."/>
            <person name="Lindquist E.A."/>
            <person name="Lipzen A."/>
            <person name="Lundell T."/>
            <person name="Morin E."/>
            <person name="Murat C."/>
            <person name="Riley R."/>
            <person name="Ohm R."/>
            <person name="Sun H."/>
            <person name="Tunlid A."/>
            <person name="Henrissat B."/>
            <person name="Grigoriev I.V."/>
            <person name="Hibbett D.S."/>
            <person name="Martin F."/>
        </authorList>
    </citation>
    <scope>NUCLEOTIDE SEQUENCE [LARGE SCALE GENOMIC DNA]</scope>
    <source>
        <strain evidence="2">F 1598</strain>
    </source>
</reference>
<evidence type="ECO:0000313" key="1">
    <source>
        <dbReference type="EMBL" id="KIM81660.1"/>
    </source>
</evidence>
<dbReference type="AlphaFoldDB" id="A0A0C3FAM6"/>
<keyword evidence="2" id="KW-1185">Reference proteome</keyword>
<proteinExistence type="predicted"/>
<gene>
    <name evidence="1" type="ORF">PILCRDRAFT_498750</name>
</gene>
<evidence type="ECO:0000313" key="2">
    <source>
        <dbReference type="Proteomes" id="UP000054166"/>
    </source>
</evidence>
<protein>
    <submittedName>
        <fullName evidence="1">Uncharacterized protein</fullName>
    </submittedName>
</protein>
<dbReference type="InParanoid" id="A0A0C3FAM6"/>
<reference evidence="1 2" key="1">
    <citation type="submission" date="2014-04" db="EMBL/GenBank/DDBJ databases">
        <authorList>
            <consortium name="DOE Joint Genome Institute"/>
            <person name="Kuo A."/>
            <person name="Tarkka M."/>
            <person name="Buscot F."/>
            <person name="Kohler A."/>
            <person name="Nagy L.G."/>
            <person name="Floudas D."/>
            <person name="Copeland A."/>
            <person name="Barry K.W."/>
            <person name="Cichocki N."/>
            <person name="Veneault-Fourrey C."/>
            <person name="LaButti K."/>
            <person name="Lindquist E.A."/>
            <person name="Lipzen A."/>
            <person name="Lundell T."/>
            <person name="Morin E."/>
            <person name="Murat C."/>
            <person name="Sun H."/>
            <person name="Tunlid A."/>
            <person name="Henrissat B."/>
            <person name="Grigoriev I.V."/>
            <person name="Hibbett D.S."/>
            <person name="Martin F."/>
            <person name="Nordberg H.P."/>
            <person name="Cantor M.N."/>
            <person name="Hua S.X."/>
        </authorList>
    </citation>
    <scope>NUCLEOTIDE SEQUENCE [LARGE SCALE GENOMIC DNA]</scope>
    <source>
        <strain evidence="1 2">F 1598</strain>
    </source>
</reference>
<dbReference type="HOGENOM" id="CLU_3069516_0_0_1"/>
<dbReference type="Proteomes" id="UP000054166">
    <property type="component" value="Unassembled WGS sequence"/>
</dbReference>
<sequence length="53" mass="6191">MDYIKPTYCNAARFQSVWTEFKRENRVDATTSVSSNIYSDSYCYFCAVNLETT</sequence>
<accession>A0A0C3FAM6</accession>
<dbReference type="EMBL" id="KN832998">
    <property type="protein sequence ID" value="KIM81660.1"/>
    <property type="molecule type" value="Genomic_DNA"/>
</dbReference>
<name>A0A0C3FAM6_PILCF</name>
<organism evidence="1 2">
    <name type="scientific">Piloderma croceum (strain F 1598)</name>
    <dbReference type="NCBI Taxonomy" id="765440"/>
    <lineage>
        <taxon>Eukaryota</taxon>
        <taxon>Fungi</taxon>
        <taxon>Dikarya</taxon>
        <taxon>Basidiomycota</taxon>
        <taxon>Agaricomycotina</taxon>
        <taxon>Agaricomycetes</taxon>
        <taxon>Agaricomycetidae</taxon>
        <taxon>Atheliales</taxon>
        <taxon>Atheliaceae</taxon>
        <taxon>Piloderma</taxon>
    </lineage>
</organism>